<protein>
    <recommendedName>
        <fullName evidence="11">Ribosomal protein/NADH dehydrogenase domain-containing protein</fullName>
    </recommendedName>
</protein>
<evidence type="ECO:0000256" key="8">
    <source>
        <dbReference type="ARBA" id="ARBA00023128"/>
    </source>
</evidence>
<comment type="caution">
    <text evidence="12">The sequence shown here is derived from an EMBL/GenBank/DDBJ whole genome shotgun (WGS) entry which is preliminary data.</text>
</comment>
<dbReference type="PANTHER" id="PTHR12878:SF0">
    <property type="entry name" value="NADH DEHYDROGENASE [UBIQUINONE] 1 ALPHA SUBCOMPLEX SUBUNIT 2"/>
    <property type="match status" value="1"/>
</dbReference>
<evidence type="ECO:0000313" key="13">
    <source>
        <dbReference type="Proteomes" id="UP000326757"/>
    </source>
</evidence>
<evidence type="ECO:0000256" key="10">
    <source>
        <dbReference type="SAM" id="Phobius"/>
    </source>
</evidence>
<sequence>MSAKYAFSQTLKEVRFLFCQTGAHSDATRSFLARTYPTMKKHNPNTPILLREAAGTQPKVYARYEFGREVSEELAGLSDKEIEDKVTGLHRISIESAEARRHCKYPADEMKIELLACYNKHYVMSLWTLMGRLFHFGVIIIIGKRV</sequence>
<dbReference type="OrthoDB" id="10250268at2759"/>
<proteinExistence type="inferred from homology"/>
<evidence type="ECO:0000313" key="12">
    <source>
        <dbReference type="EMBL" id="KAB8294939.1"/>
    </source>
</evidence>
<evidence type="ECO:0000256" key="5">
    <source>
        <dbReference type="ARBA" id="ARBA00022660"/>
    </source>
</evidence>
<feature type="domain" description="Ribosomal protein/NADH dehydrogenase" evidence="11">
    <location>
        <begin position="20"/>
        <end position="93"/>
    </location>
</feature>
<evidence type="ECO:0000256" key="2">
    <source>
        <dbReference type="ARBA" id="ARBA00004443"/>
    </source>
</evidence>
<comment type="similarity">
    <text evidence="3">Belongs to the complex I NDUFA2 subunit family.</text>
</comment>
<dbReference type="SUPFAM" id="SSF52833">
    <property type="entry name" value="Thioredoxin-like"/>
    <property type="match status" value="1"/>
</dbReference>
<dbReference type="InterPro" id="IPR007741">
    <property type="entry name" value="Ribosomal_mL43/mS25/NADH_DH"/>
</dbReference>
<dbReference type="InterPro" id="IPR036249">
    <property type="entry name" value="Thioredoxin-like_sf"/>
</dbReference>
<keyword evidence="10" id="KW-1133">Transmembrane helix</keyword>
<keyword evidence="8" id="KW-0496">Mitochondrion</keyword>
<evidence type="ECO:0000256" key="7">
    <source>
        <dbReference type="ARBA" id="ARBA00022982"/>
    </source>
</evidence>
<comment type="subcellular location">
    <subcellularLocation>
        <location evidence="2">Mitochondrion inner membrane</location>
        <topology evidence="2">Peripheral membrane protein</topology>
        <orientation evidence="2">Matrix side</orientation>
    </subcellularLocation>
</comment>
<feature type="transmembrane region" description="Helical" evidence="10">
    <location>
        <begin position="122"/>
        <end position="143"/>
    </location>
</feature>
<dbReference type="InterPro" id="IPR016464">
    <property type="entry name" value="NADH_Ub_cplx-1_asu_su-2"/>
</dbReference>
<evidence type="ECO:0000256" key="9">
    <source>
        <dbReference type="ARBA" id="ARBA00023136"/>
    </source>
</evidence>
<evidence type="ECO:0000259" key="11">
    <source>
        <dbReference type="SMART" id="SM00916"/>
    </source>
</evidence>
<dbReference type="Gene3D" id="3.40.30.10">
    <property type="entry name" value="Glutaredoxin"/>
    <property type="match status" value="1"/>
</dbReference>
<keyword evidence="13" id="KW-1185">Reference proteome</keyword>
<keyword evidence="9 10" id="KW-0472">Membrane</keyword>
<evidence type="ECO:0000256" key="4">
    <source>
        <dbReference type="ARBA" id="ARBA00022448"/>
    </source>
</evidence>
<keyword evidence="4" id="KW-0813">Transport</keyword>
<comment type="function">
    <text evidence="1">Accessory subunit of the mitochondrial membrane respiratory chain NADH dehydrogenase (Complex I), that is believed not to be involved in catalysis. Complex I functions in the transfer of electrons from NADH to the respiratory chain. The immediate electron acceptor for the enzyme is believed to be ubiquinone.</text>
</comment>
<keyword evidence="5" id="KW-0679">Respiratory chain</keyword>
<dbReference type="AlphaFoldDB" id="A0A5N6JZP8"/>
<gene>
    <name evidence="12" type="ORF">EYC80_006894</name>
</gene>
<dbReference type="Pfam" id="PF05047">
    <property type="entry name" value="L51_S25_CI-B8"/>
    <property type="match status" value="1"/>
</dbReference>
<dbReference type="SMART" id="SM00916">
    <property type="entry name" value="L51_S25_CI-B8"/>
    <property type="match status" value="1"/>
</dbReference>
<name>A0A5N6JZP8_MONLA</name>
<dbReference type="GO" id="GO:0005743">
    <property type="term" value="C:mitochondrial inner membrane"/>
    <property type="evidence" value="ECO:0007669"/>
    <property type="project" value="UniProtKB-SubCell"/>
</dbReference>
<reference evidence="12 13" key="1">
    <citation type="submission" date="2019-06" db="EMBL/GenBank/DDBJ databases">
        <title>Genome Sequence of the Brown Rot Fungal Pathogen Monilinia laxa.</title>
        <authorList>
            <person name="De Miccolis Angelini R.M."/>
            <person name="Landi L."/>
            <person name="Abate D."/>
            <person name="Pollastro S."/>
            <person name="Romanazzi G."/>
            <person name="Faretra F."/>
        </authorList>
    </citation>
    <scope>NUCLEOTIDE SEQUENCE [LARGE SCALE GENOMIC DNA]</scope>
    <source>
        <strain evidence="12 13">Mlax316</strain>
    </source>
</reference>
<dbReference type="FunFam" id="3.40.30.10:FF:000219">
    <property type="entry name" value="NADH-ubiquinone oxidoreductase 10.5 kDa subunit"/>
    <property type="match status" value="1"/>
</dbReference>
<organism evidence="12 13">
    <name type="scientific">Monilinia laxa</name>
    <name type="common">Brown rot fungus</name>
    <name type="synonym">Sclerotinia laxa</name>
    <dbReference type="NCBI Taxonomy" id="61186"/>
    <lineage>
        <taxon>Eukaryota</taxon>
        <taxon>Fungi</taxon>
        <taxon>Dikarya</taxon>
        <taxon>Ascomycota</taxon>
        <taxon>Pezizomycotina</taxon>
        <taxon>Leotiomycetes</taxon>
        <taxon>Helotiales</taxon>
        <taxon>Sclerotiniaceae</taxon>
        <taxon>Monilinia</taxon>
    </lineage>
</organism>
<accession>A0A5N6JZP8</accession>
<keyword evidence="7" id="KW-0249">Electron transport</keyword>
<keyword evidence="10" id="KW-0812">Transmembrane</keyword>
<evidence type="ECO:0000256" key="1">
    <source>
        <dbReference type="ARBA" id="ARBA00003195"/>
    </source>
</evidence>
<dbReference type="EMBL" id="VIGI01000010">
    <property type="protein sequence ID" value="KAB8294939.1"/>
    <property type="molecule type" value="Genomic_DNA"/>
</dbReference>
<keyword evidence="6" id="KW-0999">Mitochondrion inner membrane</keyword>
<dbReference type="PANTHER" id="PTHR12878">
    <property type="entry name" value="NADH-UBIQUINONE OXIDOREDUCTASE B8 SUBUNIT"/>
    <property type="match status" value="1"/>
</dbReference>
<dbReference type="Proteomes" id="UP000326757">
    <property type="component" value="Unassembled WGS sequence"/>
</dbReference>
<evidence type="ECO:0000256" key="3">
    <source>
        <dbReference type="ARBA" id="ARBA00008939"/>
    </source>
</evidence>
<evidence type="ECO:0000256" key="6">
    <source>
        <dbReference type="ARBA" id="ARBA00022792"/>
    </source>
</evidence>